<evidence type="ECO:0000256" key="1">
    <source>
        <dbReference type="SAM" id="MobiDB-lite"/>
    </source>
</evidence>
<dbReference type="AlphaFoldDB" id="A0A7E4ZR87"/>
<evidence type="ECO:0000313" key="4">
    <source>
        <dbReference type="WBParaSite" id="Pan_g12343.t1"/>
    </source>
</evidence>
<name>A0A7E4ZR87_PANRE</name>
<dbReference type="InterPro" id="IPR000313">
    <property type="entry name" value="PWWP_dom"/>
</dbReference>
<dbReference type="SMART" id="SM00293">
    <property type="entry name" value="PWWP"/>
    <property type="match status" value="1"/>
</dbReference>
<feature type="region of interest" description="Disordered" evidence="1">
    <location>
        <begin position="149"/>
        <end position="171"/>
    </location>
</feature>
<dbReference type="PANTHER" id="PTHR12550:SF70">
    <property type="entry name" value="JIL-1 ANCHORING AND STABILIZING PROTEIN, ISOFORM A"/>
    <property type="match status" value="1"/>
</dbReference>
<accession>A0A7E4ZR87</accession>
<dbReference type="SUPFAM" id="SSF63748">
    <property type="entry name" value="Tudor/PWWP/MBT"/>
    <property type="match status" value="1"/>
</dbReference>
<dbReference type="PROSITE" id="PS50812">
    <property type="entry name" value="PWWP"/>
    <property type="match status" value="1"/>
</dbReference>
<dbReference type="WBParaSite" id="Pan_g12343.t1">
    <property type="protein sequence ID" value="Pan_g12343.t1"/>
    <property type="gene ID" value="Pan_g12343"/>
</dbReference>
<reference evidence="4" key="2">
    <citation type="submission" date="2020-10" db="UniProtKB">
        <authorList>
            <consortium name="WormBaseParasite"/>
        </authorList>
    </citation>
    <scope>IDENTIFICATION</scope>
</reference>
<dbReference type="PANTHER" id="PTHR12550">
    <property type="entry name" value="HEPATOMA-DERIVED GROWTH FACTOR-RELATED"/>
    <property type="match status" value="1"/>
</dbReference>
<proteinExistence type="predicted"/>
<dbReference type="Proteomes" id="UP000492821">
    <property type="component" value="Unassembled WGS sequence"/>
</dbReference>
<dbReference type="Pfam" id="PF00855">
    <property type="entry name" value="PWWP"/>
    <property type="match status" value="1"/>
</dbReference>
<feature type="domain" description="PWWP" evidence="2">
    <location>
        <begin position="7"/>
        <end position="59"/>
    </location>
</feature>
<reference evidence="3" key="1">
    <citation type="journal article" date="2013" name="Genetics">
        <title>The draft genome and transcriptome of Panagrellus redivivus are shaped by the harsh demands of a free-living lifestyle.</title>
        <authorList>
            <person name="Srinivasan J."/>
            <person name="Dillman A.R."/>
            <person name="Macchietto M.G."/>
            <person name="Heikkinen L."/>
            <person name="Lakso M."/>
            <person name="Fracchia K.M."/>
            <person name="Antoshechkin I."/>
            <person name="Mortazavi A."/>
            <person name="Wong G."/>
            <person name="Sternberg P.W."/>
        </authorList>
    </citation>
    <scope>NUCLEOTIDE SEQUENCE [LARGE SCALE GENOMIC DNA]</scope>
    <source>
        <strain evidence="3">MT8872</strain>
    </source>
</reference>
<organism evidence="3 4">
    <name type="scientific">Panagrellus redivivus</name>
    <name type="common">Microworm</name>
    <dbReference type="NCBI Taxonomy" id="6233"/>
    <lineage>
        <taxon>Eukaryota</taxon>
        <taxon>Metazoa</taxon>
        <taxon>Ecdysozoa</taxon>
        <taxon>Nematoda</taxon>
        <taxon>Chromadorea</taxon>
        <taxon>Rhabditida</taxon>
        <taxon>Tylenchina</taxon>
        <taxon>Panagrolaimomorpha</taxon>
        <taxon>Panagrolaimoidea</taxon>
        <taxon>Panagrolaimidae</taxon>
        <taxon>Panagrellus</taxon>
    </lineage>
</organism>
<keyword evidence="3" id="KW-1185">Reference proteome</keyword>
<evidence type="ECO:0000259" key="2">
    <source>
        <dbReference type="PROSITE" id="PS50812"/>
    </source>
</evidence>
<protein>
    <submittedName>
        <fullName evidence="4">PWWP domain-containing protein</fullName>
    </submittedName>
</protein>
<evidence type="ECO:0000313" key="3">
    <source>
        <dbReference type="Proteomes" id="UP000492821"/>
    </source>
</evidence>
<dbReference type="Gene3D" id="2.30.30.140">
    <property type="match status" value="1"/>
</dbReference>
<sequence>MTTTFEEGALVFAKMKGFPFWPAKVINTQTAPAKYCVSFFGSRETAFVKASDIVDYLENRNIYERKNPKREEFRLAVEEIRKEAGLPLFDEVEVKQEVNDVEVKQEPGGYGNGIAAFSETVPTAMDASAQPSSSSFGRVRKPSYRVSDKDFVQPGYGGRNRNNSNSFNMDFGFERQRTDSNASLFGLRKRNGPSFTMDYLNDVDFNPNNFLQGDLGNVFDFDSDGLNGINHTRRRRRTTSKLLDEILGGPNRDRTFSTSSDAFRNDTNLLDLFESAGNILDPAMFYNAIDLLPSEESDRPQTPENISHMPGNNYCQKCYGKLKFVEDQWK</sequence>